<sequence>MMWTSEHRKGFDTLFSAVIPEIWNERNARVFCRTFIHLDQLLQRGLKPRLNFKS</sequence>
<dbReference type="AlphaFoldDB" id="A0A2T8KL85"/>
<proteinExistence type="predicted"/>
<dbReference type="EMBL" id="CM008048">
    <property type="protein sequence ID" value="PVH62889.1"/>
    <property type="molecule type" value="Genomic_DNA"/>
</dbReference>
<dbReference type="Proteomes" id="UP000243499">
    <property type="component" value="Chromosome 3"/>
</dbReference>
<organism evidence="1">
    <name type="scientific">Panicum hallii</name>
    <dbReference type="NCBI Taxonomy" id="206008"/>
    <lineage>
        <taxon>Eukaryota</taxon>
        <taxon>Viridiplantae</taxon>
        <taxon>Streptophyta</taxon>
        <taxon>Embryophyta</taxon>
        <taxon>Tracheophyta</taxon>
        <taxon>Spermatophyta</taxon>
        <taxon>Magnoliopsida</taxon>
        <taxon>Liliopsida</taxon>
        <taxon>Poales</taxon>
        <taxon>Poaceae</taxon>
        <taxon>PACMAD clade</taxon>
        <taxon>Panicoideae</taxon>
        <taxon>Panicodae</taxon>
        <taxon>Paniceae</taxon>
        <taxon>Panicinae</taxon>
        <taxon>Panicum</taxon>
        <taxon>Panicum sect. Panicum</taxon>
    </lineage>
</organism>
<evidence type="ECO:0000313" key="1">
    <source>
        <dbReference type="EMBL" id="PVH62889.1"/>
    </source>
</evidence>
<accession>A0A2T8KL85</accession>
<dbReference type="Gramene" id="PVH62889">
    <property type="protein sequence ID" value="PVH62889"/>
    <property type="gene ID" value="PAHAL_3G424300"/>
</dbReference>
<protein>
    <submittedName>
        <fullName evidence="1">Uncharacterized protein</fullName>
    </submittedName>
</protein>
<name>A0A2T8KL85_9POAL</name>
<gene>
    <name evidence="1" type="ORF">PAHAL_3G424300</name>
</gene>
<reference evidence="1" key="1">
    <citation type="submission" date="2018-04" db="EMBL/GenBank/DDBJ databases">
        <title>WGS assembly of Panicum hallii.</title>
        <authorList>
            <person name="Lovell J."/>
            <person name="Jenkins J."/>
            <person name="Lowry D."/>
            <person name="Mamidi S."/>
            <person name="Sreedasyam A."/>
            <person name="Weng X."/>
            <person name="Barry K."/>
            <person name="Bonette J."/>
            <person name="Campitelli B."/>
            <person name="Daum C."/>
            <person name="Gordon S."/>
            <person name="Gould B."/>
            <person name="Lipzen A."/>
            <person name="Macqueen A."/>
            <person name="Palacio-Mejia J."/>
            <person name="Plott C."/>
            <person name="Shakirov E."/>
            <person name="Shu S."/>
            <person name="Yoshinaga Y."/>
            <person name="Zane M."/>
            <person name="Rokhsar D."/>
            <person name="Grimwood J."/>
            <person name="Schmutz J."/>
            <person name="Juenger T."/>
        </authorList>
    </citation>
    <scope>NUCLEOTIDE SEQUENCE [LARGE SCALE GENOMIC DNA]</scope>
    <source>
        <strain evidence="1">FIL2</strain>
    </source>
</reference>